<evidence type="ECO:0000313" key="2">
    <source>
        <dbReference type="Proteomes" id="UP000178170"/>
    </source>
</evidence>
<sequence length="435" mass="50118">MSKVLFLSTDPSTFRAIAIGYLYEIAQKHRVALLIEKIDSHTEKILGERDLFPGLEDIIFFESPFHGDIFAKNRRLHKILKETVRRYKPDIVVAPSDIWPAEMYLMRLAKKAGAITVAMQFGFRIAEQQKLFLWSCLMNAHTRMPRFLPFGIRMMLVKLKKLAGYVLYHWILPLSVGEMPFLGKVSFLFWYESSGLRDADYGTVFSKREYEIYAKDGVPPEKIRVIGHPLEHKHTREFFGKAYFSQGGNHENQKTLTIMWSEEKTGFREGDYSLISAIDMRESRIKQVALISEKLADWKIFIKPNPFIKDVSEVSKSFRHVPANVRIVDPKEPADVYIEKSAVVVGMPPPSTTLFSAQKQRAGKIILALNLDKEFLADAYKNFPGITYISTKQELEEILEKISRNTYEPQNSIVSALDFSDSNELIEHLYAKHIR</sequence>
<dbReference type="EMBL" id="MHTS01000007">
    <property type="protein sequence ID" value="OHA64810.1"/>
    <property type="molecule type" value="Genomic_DNA"/>
</dbReference>
<organism evidence="1 2">
    <name type="scientific">Candidatus Wildermuthbacteria bacterium RIFCSPHIGHO2_01_FULL_48_27b</name>
    <dbReference type="NCBI Taxonomy" id="1802447"/>
    <lineage>
        <taxon>Bacteria</taxon>
        <taxon>Candidatus Wildermuthiibacteriota</taxon>
    </lineage>
</organism>
<dbReference type="Proteomes" id="UP000178170">
    <property type="component" value="Unassembled WGS sequence"/>
</dbReference>
<evidence type="ECO:0008006" key="3">
    <source>
        <dbReference type="Google" id="ProtNLM"/>
    </source>
</evidence>
<protein>
    <recommendedName>
        <fullName evidence="3">Glycosyltransferase subfamily 4-like N-terminal domain-containing protein</fullName>
    </recommendedName>
</protein>
<dbReference type="AlphaFoldDB" id="A0A1G2QW39"/>
<proteinExistence type="predicted"/>
<dbReference type="SUPFAM" id="SSF53756">
    <property type="entry name" value="UDP-Glycosyltransferase/glycogen phosphorylase"/>
    <property type="match status" value="1"/>
</dbReference>
<reference evidence="1 2" key="1">
    <citation type="journal article" date="2016" name="Nat. Commun.">
        <title>Thousands of microbial genomes shed light on interconnected biogeochemical processes in an aquifer system.</title>
        <authorList>
            <person name="Anantharaman K."/>
            <person name="Brown C.T."/>
            <person name="Hug L.A."/>
            <person name="Sharon I."/>
            <person name="Castelle C.J."/>
            <person name="Probst A.J."/>
            <person name="Thomas B.C."/>
            <person name="Singh A."/>
            <person name="Wilkins M.J."/>
            <person name="Karaoz U."/>
            <person name="Brodie E.L."/>
            <person name="Williams K.H."/>
            <person name="Hubbard S.S."/>
            <person name="Banfield J.F."/>
        </authorList>
    </citation>
    <scope>NUCLEOTIDE SEQUENCE [LARGE SCALE GENOMIC DNA]</scope>
</reference>
<accession>A0A1G2QW39</accession>
<evidence type="ECO:0000313" key="1">
    <source>
        <dbReference type="EMBL" id="OHA64810.1"/>
    </source>
</evidence>
<gene>
    <name evidence="1" type="ORF">A2843_00745</name>
</gene>
<name>A0A1G2QW39_9BACT</name>
<comment type="caution">
    <text evidence="1">The sequence shown here is derived from an EMBL/GenBank/DDBJ whole genome shotgun (WGS) entry which is preliminary data.</text>
</comment>